<gene>
    <name evidence="6" type="ORF">DCAF_LOCUS12171</name>
</gene>
<dbReference type="Gene3D" id="4.10.280.10">
    <property type="entry name" value="Helix-loop-helix DNA-binding domain"/>
    <property type="match status" value="1"/>
</dbReference>
<dbReference type="GO" id="GO:0046983">
    <property type="term" value="F:protein dimerization activity"/>
    <property type="evidence" value="ECO:0007669"/>
    <property type="project" value="InterPro"/>
</dbReference>
<feature type="domain" description="BHLH" evidence="5">
    <location>
        <begin position="73"/>
        <end position="125"/>
    </location>
</feature>
<dbReference type="CDD" id="cd18914">
    <property type="entry name" value="bHLH_AtORG2_like"/>
    <property type="match status" value="1"/>
</dbReference>
<name>A0AAV1RKH2_9ROSI</name>
<protein>
    <recommendedName>
        <fullName evidence="5">BHLH domain-containing protein</fullName>
    </recommendedName>
</protein>
<dbReference type="SMART" id="SM00353">
    <property type="entry name" value="HLH"/>
    <property type="match status" value="1"/>
</dbReference>
<dbReference type="InterPro" id="IPR015660">
    <property type="entry name" value="MASH1/Ascl1a-like"/>
</dbReference>
<evidence type="ECO:0000256" key="1">
    <source>
        <dbReference type="ARBA" id="ARBA00004123"/>
    </source>
</evidence>
<keyword evidence="4" id="KW-0539">Nucleus</keyword>
<dbReference type="Proteomes" id="UP001314170">
    <property type="component" value="Unassembled WGS sequence"/>
</dbReference>
<reference evidence="6 7" key="1">
    <citation type="submission" date="2024-01" db="EMBL/GenBank/DDBJ databases">
        <authorList>
            <person name="Waweru B."/>
        </authorList>
    </citation>
    <scope>NUCLEOTIDE SEQUENCE [LARGE SCALE GENOMIC DNA]</scope>
</reference>
<dbReference type="PANTHER" id="PTHR13935:SF134">
    <property type="entry name" value="TRANSCRIPTION FACTOR BHLH FAMILY-RELATED"/>
    <property type="match status" value="1"/>
</dbReference>
<keyword evidence="3" id="KW-0804">Transcription</keyword>
<evidence type="ECO:0000313" key="7">
    <source>
        <dbReference type="Proteomes" id="UP001314170"/>
    </source>
</evidence>
<sequence>MFPFQQSSDELWSQISSNPYQEDIDQDQDLILDQDSLHGTSNLTTSSVEVQQTHEILAATNANNRSGNIVCDEKKVTRKEIERQRRQQISTLHASLRNLLPLESIQGKRSMSDHMNEAVKYIEHLKGNIQGLSVKRDKLKNLSNSSAFEQGTEIADHNLLDSVTVRQYLGVVEIVVSRGSGEEGILLSRVLEAVLEEGFDVASNLNCIDADGLQRKLNDVISVS</sequence>
<dbReference type="PROSITE" id="PS50888">
    <property type="entry name" value="BHLH"/>
    <property type="match status" value="1"/>
</dbReference>
<evidence type="ECO:0000256" key="2">
    <source>
        <dbReference type="ARBA" id="ARBA00023015"/>
    </source>
</evidence>
<comment type="caution">
    <text evidence="6">The sequence shown here is derived from an EMBL/GenBank/DDBJ whole genome shotgun (WGS) entry which is preliminary data.</text>
</comment>
<dbReference type="GO" id="GO:0090575">
    <property type="term" value="C:RNA polymerase II transcription regulator complex"/>
    <property type="evidence" value="ECO:0007669"/>
    <property type="project" value="TreeGrafter"/>
</dbReference>
<evidence type="ECO:0000313" key="6">
    <source>
        <dbReference type="EMBL" id="CAK7337144.1"/>
    </source>
</evidence>
<evidence type="ECO:0000256" key="4">
    <source>
        <dbReference type="ARBA" id="ARBA00023242"/>
    </source>
</evidence>
<dbReference type="PANTHER" id="PTHR13935">
    <property type="entry name" value="ACHAETE-SCUTE TRANSCRIPTION FACTOR-RELATED"/>
    <property type="match status" value="1"/>
</dbReference>
<accession>A0AAV1RKH2</accession>
<dbReference type="Pfam" id="PF00010">
    <property type="entry name" value="HLH"/>
    <property type="match status" value="1"/>
</dbReference>
<keyword evidence="7" id="KW-1185">Reference proteome</keyword>
<dbReference type="InterPro" id="IPR011598">
    <property type="entry name" value="bHLH_dom"/>
</dbReference>
<evidence type="ECO:0000259" key="5">
    <source>
        <dbReference type="PROSITE" id="PS50888"/>
    </source>
</evidence>
<dbReference type="GO" id="GO:0000977">
    <property type="term" value="F:RNA polymerase II transcription regulatory region sequence-specific DNA binding"/>
    <property type="evidence" value="ECO:0007669"/>
    <property type="project" value="TreeGrafter"/>
</dbReference>
<organism evidence="6 7">
    <name type="scientific">Dovyalis caffra</name>
    <dbReference type="NCBI Taxonomy" id="77055"/>
    <lineage>
        <taxon>Eukaryota</taxon>
        <taxon>Viridiplantae</taxon>
        <taxon>Streptophyta</taxon>
        <taxon>Embryophyta</taxon>
        <taxon>Tracheophyta</taxon>
        <taxon>Spermatophyta</taxon>
        <taxon>Magnoliopsida</taxon>
        <taxon>eudicotyledons</taxon>
        <taxon>Gunneridae</taxon>
        <taxon>Pentapetalae</taxon>
        <taxon>rosids</taxon>
        <taxon>fabids</taxon>
        <taxon>Malpighiales</taxon>
        <taxon>Salicaceae</taxon>
        <taxon>Flacourtieae</taxon>
        <taxon>Dovyalis</taxon>
    </lineage>
</organism>
<keyword evidence="2" id="KW-0805">Transcription regulation</keyword>
<dbReference type="InterPro" id="IPR036638">
    <property type="entry name" value="HLH_DNA-bd_sf"/>
</dbReference>
<comment type="subcellular location">
    <subcellularLocation>
        <location evidence="1">Nucleus</location>
    </subcellularLocation>
</comment>
<dbReference type="GO" id="GO:0000981">
    <property type="term" value="F:DNA-binding transcription factor activity, RNA polymerase II-specific"/>
    <property type="evidence" value="ECO:0007669"/>
    <property type="project" value="TreeGrafter"/>
</dbReference>
<proteinExistence type="predicted"/>
<dbReference type="AlphaFoldDB" id="A0AAV1RKH2"/>
<dbReference type="EMBL" id="CAWUPB010001010">
    <property type="protein sequence ID" value="CAK7337144.1"/>
    <property type="molecule type" value="Genomic_DNA"/>
</dbReference>
<dbReference type="SUPFAM" id="SSF47459">
    <property type="entry name" value="HLH, helix-loop-helix DNA-binding domain"/>
    <property type="match status" value="1"/>
</dbReference>
<evidence type="ECO:0000256" key="3">
    <source>
        <dbReference type="ARBA" id="ARBA00023163"/>
    </source>
</evidence>